<evidence type="ECO:0000256" key="6">
    <source>
        <dbReference type="RuleBase" id="RU362079"/>
    </source>
</evidence>
<keyword evidence="9" id="KW-1185">Reference proteome</keyword>
<dbReference type="NCBIfam" id="TIGR00526">
    <property type="entry name" value="folB_dom"/>
    <property type="match status" value="1"/>
</dbReference>
<evidence type="ECO:0000256" key="2">
    <source>
        <dbReference type="ARBA" id="ARBA00005013"/>
    </source>
</evidence>
<dbReference type="GO" id="GO:0046654">
    <property type="term" value="P:tetrahydrofolate biosynthetic process"/>
    <property type="evidence" value="ECO:0007669"/>
    <property type="project" value="UniProtKB-UniRule"/>
</dbReference>
<evidence type="ECO:0000313" key="9">
    <source>
        <dbReference type="Proteomes" id="UP000321954"/>
    </source>
</evidence>
<dbReference type="Gene3D" id="3.30.1130.10">
    <property type="match status" value="1"/>
</dbReference>
<dbReference type="UniPathway" id="UPA00077">
    <property type="reaction ID" value="UER00154"/>
</dbReference>
<keyword evidence="5 6" id="KW-0456">Lyase</keyword>
<evidence type="ECO:0000256" key="1">
    <source>
        <dbReference type="ARBA" id="ARBA00001353"/>
    </source>
</evidence>
<dbReference type="GO" id="GO:0046656">
    <property type="term" value="P:folic acid biosynthetic process"/>
    <property type="evidence" value="ECO:0007669"/>
    <property type="project" value="UniProtKB-UniRule"/>
</dbReference>
<evidence type="ECO:0000256" key="3">
    <source>
        <dbReference type="ARBA" id="ARBA00005708"/>
    </source>
</evidence>
<proteinExistence type="inferred from homology"/>
<comment type="pathway">
    <text evidence="2 6">Cofactor biosynthesis; tetrahydrofolate biosynthesis; 2-amino-4-hydroxy-6-hydroxymethyl-7,8-dihydropteridine diphosphate from 7,8-dihydroneopterin triphosphate: step 3/4.</text>
</comment>
<comment type="similarity">
    <text evidence="3 6">Belongs to the DHNA family.</text>
</comment>
<sequence length="118" mass="13027">MGKIKLKNIKVFSYHGCLVEEGKIGSDYRVDLSVKGDLAHSAKTDALSDTIDYVHLNRIVKEEMAVRAKLLETVAERILNRVLKELIPVQKVKVAVSKINPPIGGDVGMVTVSRSKSR</sequence>
<protein>
    <recommendedName>
        <fullName evidence="6">7,8-dihydroneopterin aldolase</fullName>
        <ecNumber evidence="6">4.1.2.25</ecNumber>
    </recommendedName>
</protein>
<dbReference type="NCBIfam" id="TIGR00525">
    <property type="entry name" value="folB"/>
    <property type="match status" value="1"/>
</dbReference>
<dbReference type="OrthoDB" id="9803748at2"/>
<name>A0A5B8YRF2_9FLAO</name>
<comment type="function">
    <text evidence="6">Catalyzes the conversion of 7,8-dihydroneopterin to 6-hydroxymethyl-7,8-dihydropterin.</text>
</comment>
<dbReference type="GO" id="GO:0004150">
    <property type="term" value="F:dihydroneopterin aldolase activity"/>
    <property type="evidence" value="ECO:0007669"/>
    <property type="project" value="UniProtKB-UniRule"/>
</dbReference>
<reference evidence="8 9" key="1">
    <citation type="submission" date="2019-08" db="EMBL/GenBank/DDBJ databases">
        <title>Antarcticibacterium arcticum sp. nov., a bacterium isolated from marine sediment of the Canadian Beaufort Sea.</title>
        <authorList>
            <person name="Lee Y.M."/>
            <person name="Baek K."/>
            <person name="Lee D.-H."/>
            <person name="Shin S.C."/>
            <person name="Jin Y.K."/>
            <person name="Park Y."/>
        </authorList>
    </citation>
    <scope>NUCLEOTIDE SEQUENCE [LARGE SCALE GENOMIC DNA]</scope>
    <source>
        <strain evidence="8 9">PAMC 28998</strain>
    </source>
</reference>
<dbReference type="PANTHER" id="PTHR42844:SF1">
    <property type="entry name" value="DIHYDRONEOPTERIN ALDOLASE 1-RELATED"/>
    <property type="match status" value="1"/>
</dbReference>
<organism evidence="8 9">
    <name type="scientific">Antarcticibacterium arcticum</name>
    <dbReference type="NCBI Taxonomy" id="2585771"/>
    <lineage>
        <taxon>Bacteria</taxon>
        <taxon>Pseudomonadati</taxon>
        <taxon>Bacteroidota</taxon>
        <taxon>Flavobacteriia</taxon>
        <taxon>Flavobacteriales</taxon>
        <taxon>Flavobacteriaceae</taxon>
        <taxon>Antarcticibacterium</taxon>
    </lineage>
</organism>
<comment type="catalytic activity">
    <reaction evidence="1 6">
        <text>7,8-dihydroneopterin = 6-hydroxymethyl-7,8-dihydropterin + glycolaldehyde</text>
        <dbReference type="Rhea" id="RHEA:10540"/>
        <dbReference type="ChEBI" id="CHEBI:17001"/>
        <dbReference type="ChEBI" id="CHEBI:17071"/>
        <dbReference type="ChEBI" id="CHEBI:44841"/>
        <dbReference type="EC" id="4.1.2.25"/>
    </reaction>
</comment>
<dbReference type="GO" id="GO:0005737">
    <property type="term" value="C:cytoplasm"/>
    <property type="evidence" value="ECO:0007669"/>
    <property type="project" value="TreeGrafter"/>
</dbReference>
<evidence type="ECO:0000256" key="5">
    <source>
        <dbReference type="ARBA" id="ARBA00023239"/>
    </source>
</evidence>
<dbReference type="PANTHER" id="PTHR42844">
    <property type="entry name" value="DIHYDRONEOPTERIN ALDOLASE 1-RELATED"/>
    <property type="match status" value="1"/>
</dbReference>
<dbReference type="EC" id="4.1.2.25" evidence="6"/>
<accession>A0A5B8YRF2</accession>
<dbReference type="InterPro" id="IPR006157">
    <property type="entry name" value="FolB_dom"/>
</dbReference>
<feature type="domain" description="Dihydroneopterin aldolase/epimerase" evidence="7">
    <location>
        <begin position="4"/>
        <end position="116"/>
    </location>
</feature>
<dbReference type="EMBL" id="CP042476">
    <property type="protein sequence ID" value="QED39126.1"/>
    <property type="molecule type" value="Genomic_DNA"/>
</dbReference>
<dbReference type="RefSeq" id="WP_146837650.1">
    <property type="nucleotide sequence ID" value="NZ_CP042476.1"/>
</dbReference>
<evidence type="ECO:0000313" key="8">
    <source>
        <dbReference type="EMBL" id="QED39126.1"/>
    </source>
</evidence>
<evidence type="ECO:0000259" key="7">
    <source>
        <dbReference type="SMART" id="SM00905"/>
    </source>
</evidence>
<dbReference type="InterPro" id="IPR006156">
    <property type="entry name" value="Dihydroneopterin_aldolase"/>
</dbReference>
<gene>
    <name evidence="8" type="primary">folB</name>
    <name evidence="8" type="ORF">FK178_12345</name>
</gene>
<evidence type="ECO:0000256" key="4">
    <source>
        <dbReference type="ARBA" id="ARBA00022909"/>
    </source>
</evidence>
<dbReference type="InterPro" id="IPR043133">
    <property type="entry name" value="GTP-CH-I_C/QueF"/>
</dbReference>
<keyword evidence="4 6" id="KW-0289">Folate biosynthesis</keyword>
<dbReference type="SUPFAM" id="SSF55620">
    <property type="entry name" value="Tetrahydrobiopterin biosynthesis enzymes-like"/>
    <property type="match status" value="1"/>
</dbReference>
<dbReference type="SMART" id="SM00905">
    <property type="entry name" value="FolB"/>
    <property type="match status" value="1"/>
</dbReference>
<dbReference type="KEGG" id="anp:FK178_12345"/>
<dbReference type="Proteomes" id="UP000321954">
    <property type="component" value="Chromosome"/>
</dbReference>
<dbReference type="AlphaFoldDB" id="A0A5B8YRF2"/>
<dbReference type="Pfam" id="PF02152">
    <property type="entry name" value="FolB"/>
    <property type="match status" value="1"/>
</dbReference>